<dbReference type="SMART" id="SM00086">
    <property type="entry name" value="PAC"/>
    <property type="match status" value="1"/>
</dbReference>
<dbReference type="NCBIfam" id="TIGR00229">
    <property type="entry name" value="sensory_box"/>
    <property type="match status" value="1"/>
</dbReference>
<dbReference type="CDD" id="cd00130">
    <property type="entry name" value="PAS"/>
    <property type="match status" value="1"/>
</dbReference>
<dbReference type="Pfam" id="PF00990">
    <property type="entry name" value="GGDEF"/>
    <property type="match status" value="1"/>
</dbReference>
<gene>
    <name evidence="6" type="ORF">KAM435_12180</name>
    <name evidence="7" type="ORF">KAM436_12000</name>
</gene>
<dbReference type="InterPro" id="IPR043128">
    <property type="entry name" value="Rev_trsase/Diguanyl_cyclase"/>
</dbReference>
<evidence type="ECO:0000313" key="7">
    <source>
        <dbReference type="EMBL" id="GIZ92232.1"/>
    </source>
</evidence>
<feature type="domain" description="PAC" evidence="4">
    <location>
        <begin position="198"/>
        <end position="250"/>
    </location>
</feature>
<dbReference type="PROSITE" id="PS50887">
    <property type="entry name" value="GGDEF"/>
    <property type="match status" value="1"/>
</dbReference>
<dbReference type="GO" id="GO:0005886">
    <property type="term" value="C:plasma membrane"/>
    <property type="evidence" value="ECO:0007669"/>
    <property type="project" value="UniProtKB-SubCell"/>
</dbReference>
<accession>A0AA37CEF8</accession>
<dbReference type="Proteomes" id="UP000887228">
    <property type="component" value="Unassembled WGS sequence"/>
</dbReference>
<feature type="domain" description="GGDEF" evidence="5">
    <location>
        <begin position="282"/>
        <end position="419"/>
    </location>
</feature>
<dbReference type="Gene3D" id="3.30.450.20">
    <property type="entry name" value="PAS domain"/>
    <property type="match status" value="1"/>
</dbReference>
<organism evidence="6 8">
    <name type="scientific">Aquipseudomonas alcaligenes</name>
    <name type="common">Pseudomonas alcaligenes</name>
    <dbReference type="NCBI Taxonomy" id="43263"/>
    <lineage>
        <taxon>Bacteria</taxon>
        <taxon>Pseudomonadati</taxon>
        <taxon>Pseudomonadota</taxon>
        <taxon>Gammaproteobacteria</taxon>
        <taxon>Pseudomonadales</taxon>
        <taxon>Pseudomonadaceae</taxon>
        <taxon>Aquipseudomonas</taxon>
    </lineage>
</organism>
<dbReference type="RefSeq" id="WP_239068255.1">
    <property type="nucleotide sequence ID" value="NZ_AP024354.1"/>
</dbReference>
<dbReference type="InterPro" id="IPR029787">
    <property type="entry name" value="Nucleotide_cyclase"/>
</dbReference>
<dbReference type="InterPro" id="IPR001610">
    <property type="entry name" value="PAC"/>
</dbReference>
<evidence type="ECO:0000313" key="8">
    <source>
        <dbReference type="Proteomes" id="UP000887212"/>
    </source>
</evidence>
<evidence type="ECO:0000259" key="3">
    <source>
        <dbReference type="PROSITE" id="PS50112"/>
    </source>
</evidence>
<dbReference type="GO" id="GO:0003824">
    <property type="term" value="F:catalytic activity"/>
    <property type="evidence" value="ECO:0007669"/>
    <property type="project" value="UniProtKB-ARBA"/>
</dbReference>
<reference evidence="6 9" key="1">
    <citation type="submission" date="2021-07" db="EMBL/GenBank/DDBJ databases">
        <title>Whole genome sequencing of carbapenem-resistant Pseudomonas spp. isolated in Japan.</title>
        <authorList>
            <person name="Suzuki M."/>
            <person name="Maehana S."/>
            <person name="Kitasato H."/>
        </authorList>
    </citation>
    <scope>NUCLEOTIDE SEQUENCE</scope>
    <source>
        <strain evidence="6">KAM435</strain>
        <strain evidence="7 9">KAM436</strain>
    </source>
</reference>
<evidence type="ECO:0000259" key="5">
    <source>
        <dbReference type="PROSITE" id="PS50887"/>
    </source>
</evidence>
<evidence type="ECO:0000313" key="6">
    <source>
        <dbReference type="EMBL" id="GIZ87891.1"/>
    </source>
</evidence>
<evidence type="ECO:0000256" key="1">
    <source>
        <dbReference type="ARBA" id="ARBA00001946"/>
    </source>
</evidence>
<dbReference type="InterPro" id="IPR035965">
    <property type="entry name" value="PAS-like_dom_sf"/>
</dbReference>
<sequence length="423" mass="47403">MFPLLILVVLLPSLLLLALLQRHRRLLKQQRALLAQLEFGALEVSANGRVRWHNEPAPALLGHAADALRGARLADLLPAAALDALTEPRRLQVRGADGQVRPLQIGRIDGTRSLLLIRPVLAEAERYQRSQYFARIGTWDWDIDTNRLYWSDAIYGMFGYRVGEVTPSYELFCQSVHPDDREQVRSGELRCIETGENHDEEYRVIWPDGSVHWLRETGNIVKDDHGIAVKMMGVVRDITEEKAWARQMHRLAHHDALTGLPNRLVFEEQLDRALERARRAGTRIALVFIDLNGFKAINDRLGHAAGDQVLQHMARRLREALRGSDSVARLGGDEFVAILESLSLERSPHDEARAVAGKLLAALTPPVRLEHGPQQVGASLGIAMFPDHAQSKDRLIHLADLAMYEAKRSGDNQYRLAQAASPG</sequence>
<comment type="caution">
    <text evidence="6">The sequence shown here is derived from an EMBL/GenBank/DDBJ whole genome shotgun (WGS) entry which is preliminary data.</text>
</comment>
<evidence type="ECO:0000256" key="2">
    <source>
        <dbReference type="ARBA" id="ARBA00004533"/>
    </source>
</evidence>
<dbReference type="Proteomes" id="UP000887212">
    <property type="component" value="Unassembled WGS sequence"/>
</dbReference>
<dbReference type="SMART" id="SM00091">
    <property type="entry name" value="PAS"/>
    <property type="match status" value="2"/>
</dbReference>
<dbReference type="AlphaFoldDB" id="A0AA37CEF8"/>
<protein>
    <recommendedName>
        <fullName evidence="10">Diguanylate cyclase</fullName>
    </recommendedName>
</protein>
<dbReference type="InterPro" id="IPR000700">
    <property type="entry name" value="PAS-assoc_C"/>
</dbReference>
<dbReference type="PANTHER" id="PTHR44757">
    <property type="entry name" value="DIGUANYLATE CYCLASE DGCP"/>
    <property type="match status" value="1"/>
</dbReference>
<feature type="domain" description="PAS" evidence="3">
    <location>
        <begin position="142"/>
        <end position="195"/>
    </location>
</feature>
<dbReference type="EMBL" id="BPMS01000003">
    <property type="protein sequence ID" value="GIZ87891.1"/>
    <property type="molecule type" value="Genomic_DNA"/>
</dbReference>
<dbReference type="Gene3D" id="2.10.70.100">
    <property type="match status" value="1"/>
</dbReference>
<evidence type="ECO:0000259" key="4">
    <source>
        <dbReference type="PROSITE" id="PS50113"/>
    </source>
</evidence>
<dbReference type="InterPro" id="IPR000014">
    <property type="entry name" value="PAS"/>
</dbReference>
<proteinExistence type="predicted"/>
<dbReference type="InterPro" id="IPR013655">
    <property type="entry name" value="PAS_fold_3"/>
</dbReference>
<dbReference type="Pfam" id="PF08447">
    <property type="entry name" value="PAS_3"/>
    <property type="match status" value="1"/>
</dbReference>
<dbReference type="InterPro" id="IPR000160">
    <property type="entry name" value="GGDEF_dom"/>
</dbReference>
<dbReference type="Gene3D" id="3.30.70.270">
    <property type="match status" value="1"/>
</dbReference>
<comment type="subcellular location">
    <subcellularLocation>
        <location evidence="2">Cell inner membrane</location>
    </subcellularLocation>
</comment>
<evidence type="ECO:0008006" key="10">
    <source>
        <dbReference type="Google" id="ProtNLM"/>
    </source>
</evidence>
<dbReference type="PANTHER" id="PTHR44757:SF2">
    <property type="entry name" value="BIOFILM ARCHITECTURE MAINTENANCE PROTEIN MBAA"/>
    <property type="match status" value="1"/>
</dbReference>
<dbReference type="PROSITE" id="PS50113">
    <property type="entry name" value="PAC"/>
    <property type="match status" value="1"/>
</dbReference>
<dbReference type="CDD" id="cd01949">
    <property type="entry name" value="GGDEF"/>
    <property type="match status" value="1"/>
</dbReference>
<dbReference type="PROSITE" id="PS50112">
    <property type="entry name" value="PAS"/>
    <property type="match status" value="1"/>
</dbReference>
<dbReference type="SMART" id="SM00267">
    <property type="entry name" value="GGDEF"/>
    <property type="match status" value="1"/>
</dbReference>
<dbReference type="FunFam" id="3.30.70.270:FF:000001">
    <property type="entry name" value="Diguanylate cyclase domain protein"/>
    <property type="match status" value="1"/>
</dbReference>
<dbReference type="InterPro" id="IPR052155">
    <property type="entry name" value="Biofilm_reg_signaling"/>
</dbReference>
<dbReference type="NCBIfam" id="TIGR00254">
    <property type="entry name" value="GGDEF"/>
    <property type="match status" value="1"/>
</dbReference>
<evidence type="ECO:0000313" key="9">
    <source>
        <dbReference type="Proteomes" id="UP000887228"/>
    </source>
</evidence>
<dbReference type="SUPFAM" id="SSF55073">
    <property type="entry name" value="Nucleotide cyclase"/>
    <property type="match status" value="1"/>
</dbReference>
<comment type="cofactor">
    <cofactor evidence="1">
        <name>Mg(2+)</name>
        <dbReference type="ChEBI" id="CHEBI:18420"/>
    </cofactor>
</comment>
<dbReference type="EMBL" id="BPMT01000003">
    <property type="protein sequence ID" value="GIZ92232.1"/>
    <property type="molecule type" value="Genomic_DNA"/>
</dbReference>
<dbReference type="SUPFAM" id="SSF55785">
    <property type="entry name" value="PYP-like sensor domain (PAS domain)"/>
    <property type="match status" value="2"/>
</dbReference>
<name>A0AA37CEF8_AQUAC</name>